<sequence length="258" mass="27237">NVTLDTLANVNFVFNGTNPLVDGNITVSSDVTGSFSNPNGVLHLNNINFLSGVTGKLTFENSVSINDITKPGGNGVLGNQSFLIFKGESNVIQSFIIQNVVTKGKAHTFDVVFEESTQNNTIHTVKSISGKGNTSFSNTNKIVFKGSGENLIDILIEANTSNLQTPLQGKNEITFEKSGRISAPIRAIGGINSIVFKGAGENSIITGDILSLRSPYGADRISKNEVTFQNGGKISGQIQVKAGDNIINFSGNGDASIL</sequence>
<protein>
    <recommendedName>
        <fullName evidence="3">Vacuolating cytotoxin</fullName>
    </recommendedName>
</protein>
<evidence type="ECO:0000313" key="1">
    <source>
        <dbReference type="EMBL" id="RDU66958.1"/>
    </source>
</evidence>
<dbReference type="Proteomes" id="UP000257067">
    <property type="component" value="Unassembled WGS sequence"/>
</dbReference>
<gene>
    <name evidence="1" type="ORF">CQA62_06745</name>
</gene>
<evidence type="ECO:0000313" key="2">
    <source>
        <dbReference type="Proteomes" id="UP000257067"/>
    </source>
</evidence>
<accession>A0A3D8INY1</accession>
<dbReference type="EMBL" id="NXLU01000024">
    <property type="protein sequence ID" value="RDU66958.1"/>
    <property type="molecule type" value="Genomic_DNA"/>
</dbReference>
<name>A0A3D8INY1_9HELI</name>
<comment type="caution">
    <text evidence="1">The sequence shown here is derived from an EMBL/GenBank/DDBJ whole genome shotgun (WGS) entry which is preliminary data.</text>
</comment>
<proteinExistence type="predicted"/>
<evidence type="ECO:0008006" key="3">
    <source>
        <dbReference type="Google" id="ProtNLM"/>
    </source>
</evidence>
<feature type="non-terminal residue" evidence="1">
    <location>
        <position position="1"/>
    </location>
</feature>
<dbReference type="AlphaFoldDB" id="A0A3D8INY1"/>
<dbReference type="RefSeq" id="WP_170125572.1">
    <property type="nucleotide sequence ID" value="NZ_NXLU01000024.1"/>
</dbReference>
<keyword evidence="2" id="KW-1185">Reference proteome</keyword>
<reference evidence="1 2" key="1">
    <citation type="submission" date="2018-04" db="EMBL/GenBank/DDBJ databases">
        <title>Novel Campyloabacter and Helicobacter Species and Strains.</title>
        <authorList>
            <person name="Mannion A.J."/>
            <person name="Shen Z."/>
            <person name="Fox J.G."/>
        </authorList>
    </citation>
    <scope>NUCLEOTIDE SEQUENCE [LARGE SCALE GENOMIC DNA]</scope>
    <source>
        <strain evidence="1 2">ATCC 700242</strain>
    </source>
</reference>
<organism evidence="1 2">
    <name type="scientific">Helicobacter cholecystus</name>
    <dbReference type="NCBI Taxonomy" id="45498"/>
    <lineage>
        <taxon>Bacteria</taxon>
        <taxon>Pseudomonadati</taxon>
        <taxon>Campylobacterota</taxon>
        <taxon>Epsilonproteobacteria</taxon>
        <taxon>Campylobacterales</taxon>
        <taxon>Helicobacteraceae</taxon>
        <taxon>Helicobacter</taxon>
    </lineage>
</organism>